<protein>
    <submittedName>
        <fullName evidence="6">TonB family protein</fullName>
    </submittedName>
</protein>
<name>A0ABV2RF34_9CAUL</name>
<evidence type="ECO:0000313" key="7">
    <source>
        <dbReference type="Proteomes" id="UP001549313"/>
    </source>
</evidence>
<evidence type="ECO:0000259" key="5">
    <source>
        <dbReference type="PROSITE" id="PS52015"/>
    </source>
</evidence>
<evidence type="ECO:0000256" key="4">
    <source>
        <dbReference type="ARBA" id="ARBA00023136"/>
    </source>
</evidence>
<organism evidence="6 7">
    <name type="scientific">Brevundimonas faecalis</name>
    <dbReference type="NCBI Taxonomy" id="947378"/>
    <lineage>
        <taxon>Bacteria</taxon>
        <taxon>Pseudomonadati</taxon>
        <taxon>Pseudomonadota</taxon>
        <taxon>Alphaproteobacteria</taxon>
        <taxon>Caulobacterales</taxon>
        <taxon>Caulobacteraceae</taxon>
        <taxon>Brevundimonas</taxon>
    </lineage>
</organism>
<sequence>MTTFAHKGHMNHVAPVFIAITLAALSAAEGAQAQAWRVESSTDAFSDKRTVTASVRGRGFAMVVRCKSDLLETYFLGGYVGDDDANVRYRIDGGEVQEDVWDSSTSKDGLFADAPGEVARWMASGSRMVLEYEDFSGTPHQFNIPLGGSAVAINQALDACGVPRTNPRTIDGQVWRRVVIDIDKMDRSLVRGLQNLLNDQGFSIEPTGRRTQGTYAALSTFYSGYWTRCGEGQDLSASCTSWRSSKRLDPDADYTKEPIDLLLEVIEAKRTAAAKADTPTEITDVQWSRQVSPEFPERAQSRGITQGAATVSCKFSGNGSLSDCRIVDETPAGAGFGQAVLRAARSGRLSPRTVDGTPTESRVTFTTDFKLD</sequence>
<evidence type="ECO:0000256" key="2">
    <source>
        <dbReference type="ARBA" id="ARBA00022692"/>
    </source>
</evidence>
<dbReference type="InterPro" id="IPR006260">
    <property type="entry name" value="TonB/TolA_C"/>
</dbReference>
<dbReference type="Proteomes" id="UP001549313">
    <property type="component" value="Unassembled WGS sequence"/>
</dbReference>
<evidence type="ECO:0000313" key="6">
    <source>
        <dbReference type="EMBL" id="MET4684888.1"/>
    </source>
</evidence>
<evidence type="ECO:0000256" key="1">
    <source>
        <dbReference type="ARBA" id="ARBA00004167"/>
    </source>
</evidence>
<gene>
    <name evidence="6" type="ORF">ABIE19_002837</name>
</gene>
<keyword evidence="3" id="KW-1133">Transmembrane helix</keyword>
<keyword evidence="4" id="KW-0472">Membrane</keyword>
<evidence type="ECO:0000256" key="3">
    <source>
        <dbReference type="ARBA" id="ARBA00022989"/>
    </source>
</evidence>
<comment type="caution">
    <text evidence="6">The sequence shown here is derived from an EMBL/GenBank/DDBJ whole genome shotgun (WGS) entry which is preliminary data.</text>
</comment>
<proteinExistence type="predicted"/>
<reference evidence="6 7" key="1">
    <citation type="submission" date="2024-06" db="EMBL/GenBank/DDBJ databases">
        <title>Sorghum-associated microbial communities from plants grown in Nebraska, USA.</title>
        <authorList>
            <person name="Schachtman D."/>
        </authorList>
    </citation>
    <scope>NUCLEOTIDE SEQUENCE [LARGE SCALE GENOMIC DNA]</scope>
    <source>
        <strain evidence="6 7">2814</strain>
    </source>
</reference>
<accession>A0ABV2RF34</accession>
<dbReference type="Gene3D" id="3.30.1150.10">
    <property type="match status" value="1"/>
</dbReference>
<dbReference type="NCBIfam" id="TIGR01352">
    <property type="entry name" value="tonB_Cterm"/>
    <property type="match status" value="1"/>
</dbReference>
<feature type="domain" description="TonB C-terminal" evidence="5">
    <location>
        <begin position="280"/>
        <end position="372"/>
    </location>
</feature>
<dbReference type="RefSeq" id="WP_354089854.1">
    <property type="nucleotide sequence ID" value="NZ_JBEPTF010000004.1"/>
</dbReference>
<dbReference type="PROSITE" id="PS52015">
    <property type="entry name" value="TONB_CTD"/>
    <property type="match status" value="1"/>
</dbReference>
<keyword evidence="2" id="KW-0812">Transmembrane</keyword>
<dbReference type="InterPro" id="IPR037682">
    <property type="entry name" value="TonB_C"/>
</dbReference>
<comment type="subcellular location">
    <subcellularLocation>
        <location evidence="1">Membrane</location>
        <topology evidence="1">Single-pass membrane protein</topology>
    </subcellularLocation>
</comment>
<keyword evidence="7" id="KW-1185">Reference proteome</keyword>
<dbReference type="Pfam" id="PF03544">
    <property type="entry name" value="TonB_C"/>
    <property type="match status" value="1"/>
</dbReference>
<dbReference type="SUPFAM" id="SSF74653">
    <property type="entry name" value="TolA/TonB C-terminal domain"/>
    <property type="match status" value="1"/>
</dbReference>
<dbReference type="EMBL" id="JBEPTF010000004">
    <property type="protein sequence ID" value="MET4684888.1"/>
    <property type="molecule type" value="Genomic_DNA"/>
</dbReference>